<reference evidence="6 7" key="1">
    <citation type="submission" date="2016-05" db="EMBL/GenBank/DDBJ databases">
        <title>Bacillus thuringiensis and Bacillus weihenstephanensis as novel biocontrol agents of wilt causing Verticillium species.</title>
        <authorList>
            <person name="Hollensteiner J."/>
            <person name="Wemheuer F."/>
            <person name="Harting R."/>
            <person name="Kolarzyk A."/>
            <person name="Diaz-Valerio S."/>
            <person name="Poehlein A."/>
            <person name="Brzuszkiewicz E."/>
            <person name="Nesemann K."/>
            <person name="Braus-Stromeyer S."/>
            <person name="Braus G."/>
            <person name="Daniel R."/>
            <person name="Liesegang H."/>
        </authorList>
    </citation>
    <scope>NUCLEOTIDE SEQUENCE [LARGE SCALE GENOMIC DNA]</scope>
    <source>
        <strain evidence="6 7">GOE8</strain>
    </source>
</reference>
<feature type="domain" description="AMP-binding enzyme C-terminal" evidence="5">
    <location>
        <begin position="401"/>
        <end position="472"/>
    </location>
</feature>
<dbReference type="PATRIC" id="fig|86662.25.peg.3732"/>
<evidence type="ECO:0000256" key="1">
    <source>
        <dbReference type="ARBA" id="ARBA00006432"/>
    </source>
</evidence>
<dbReference type="InterPro" id="IPR020845">
    <property type="entry name" value="AMP-binding_CS"/>
</dbReference>
<evidence type="ECO:0000313" key="6">
    <source>
        <dbReference type="EMBL" id="OFD75259.1"/>
    </source>
</evidence>
<dbReference type="CDD" id="cd17633">
    <property type="entry name" value="AFD_YhfT-like"/>
    <property type="match status" value="1"/>
</dbReference>
<dbReference type="Pfam" id="PF13193">
    <property type="entry name" value="AMP-binding_C"/>
    <property type="match status" value="1"/>
</dbReference>
<evidence type="ECO:0000313" key="7">
    <source>
        <dbReference type="Proteomes" id="UP000175706"/>
    </source>
</evidence>
<dbReference type="Pfam" id="PF00501">
    <property type="entry name" value="AMP-binding"/>
    <property type="match status" value="1"/>
</dbReference>
<name>A0A1E8B4D5_BACMY</name>
<evidence type="ECO:0000259" key="4">
    <source>
        <dbReference type="Pfam" id="PF00501"/>
    </source>
</evidence>
<dbReference type="GO" id="GO:0031956">
    <property type="term" value="F:medium-chain fatty acid-CoA ligase activity"/>
    <property type="evidence" value="ECO:0007669"/>
    <property type="project" value="TreeGrafter"/>
</dbReference>
<feature type="domain" description="AMP-dependent synthetase/ligase" evidence="4">
    <location>
        <begin position="13"/>
        <end position="350"/>
    </location>
</feature>
<keyword evidence="2" id="KW-0436">Ligase</keyword>
<dbReference type="PANTHER" id="PTHR43201">
    <property type="entry name" value="ACYL-COA SYNTHETASE"/>
    <property type="match status" value="1"/>
</dbReference>
<dbReference type="InterPro" id="IPR045851">
    <property type="entry name" value="AMP-bd_C_sf"/>
</dbReference>
<dbReference type="AlphaFoldDB" id="A0A1E8B4D5"/>
<proteinExistence type="inferred from homology"/>
<dbReference type="Gene3D" id="3.40.50.12780">
    <property type="entry name" value="N-terminal domain of ligase-like"/>
    <property type="match status" value="1"/>
</dbReference>
<protein>
    <submittedName>
        <fullName evidence="6">Acyl-CoA synthetase</fullName>
    </submittedName>
</protein>
<dbReference type="NCBIfam" id="NF005797">
    <property type="entry name" value="PRK07638.1"/>
    <property type="match status" value="1"/>
</dbReference>
<dbReference type="InterPro" id="IPR000873">
    <property type="entry name" value="AMP-dep_synth/lig_dom"/>
</dbReference>
<dbReference type="PANTHER" id="PTHR43201:SF5">
    <property type="entry name" value="MEDIUM-CHAIN ACYL-COA LIGASE ACSF2, MITOCHONDRIAL"/>
    <property type="match status" value="1"/>
</dbReference>
<keyword evidence="3" id="KW-0472">Membrane</keyword>
<dbReference type="SUPFAM" id="SSF56801">
    <property type="entry name" value="Acetyl-CoA synthetase-like"/>
    <property type="match status" value="1"/>
</dbReference>
<dbReference type="InterPro" id="IPR042099">
    <property type="entry name" value="ANL_N_sf"/>
</dbReference>
<dbReference type="EMBL" id="LXLT01000055">
    <property type="protein sequence ID" value="OFD75259.1"/>
    <property type="molecule type" value="Genomic_DNA"/>
</dbReference>
<accession>A0A1E8B4D5</accession>
<dbReference type="Proteomes" id="UP000175706">
    <property type="component" value="Unassembled WGS sequence"/>
</dbReference>
<evidence type="ECO:0000256" key="2">
    <source>
        <dbReference type="ARBA" id="ARBA00022598"/>
    </source>
</evidence>
<gene>
    <name evidence="6" type="ORF">BWGOE8_36370</name>
</gene>
<keyword evidence="3" id="KW-0812">Transmembrane</keyword>
<comment type="similarity">
    <text evidence="1">Belongs to the ATP-dependent AMP-binding enzyme family.</text>
</comment>
<feature type="transmembrane region" description="Helical" evidence="3">
    <location>
        <begin position="190"/>
        <end position="211"/>
    </location>
</feature>
<comment type="caution">
    <text evidence="6">The sequence shown here is derived from an EMBL/GenBank/DDBJ whole genome shotgun (WGS) entry which is preliminary data.</text>
</comment>
<evidence type="ECO:0000259" key="5">
    <source>
        <dbReference type="Pfam" id="PF13193"/>
    </source>
</evidence>
<dbReference type="PROSITE" id="PS00455">
    <property type="entry name" value="AMP_BINDING"/>
    <property type="match status" value="1"/>
</dbReference>
<organism evidence="6 7">
    <name type="scientific">Bacillus mycoides</name>
    <dbReference type="NCBI Taxonomy" id="1405"/>
    <lineage>
        <taxon>Bacteria</taxon>
        <taxon>Bacillati</taxon>
        <taxon>Bacillota</taxon>
        <taxon>Bacilli</taxon>
        <taxon>Bacillales</taxon>
        <taxon>Bacillaceae</taxon>
        <taxon>Bacillus</taxon>
        <taxon>Bacillus cereus group</taxon>
    </lineage>
</organism>
<keyword evidence="3" id="KW-1133">Transmembrane helix</keyword>
<sequence length="490" mass="55905">MSHIGITKEYKKYASLQPNKIAIKDKDRVLTYKDWFESVCKVANWLNEKDSKNKTVAIVLENCTEFLQIFAGSAMAGWVCVPLDIKWKRDELKERIAISKPEIIVAEQYRLSDISCEEGRVIEIEEWKEMIENYLPTYHPVENVQNAPFYMGFTSGSTGRAKAFLRAQQSWVHSFDCNVHDFHMKKEDSILIAGTLVHSLFLYGAISALFLGQTVHIMRKFVPVQVLSSLKIENISVMYTVPTMLESLYKENKVIEREMKIISSGAKWEAEAKEKMKNMFPYAKRYEFYGASELSFVTALIDEESERKPTSVGKPCHNVQVRICNEAGEQVQIGEIGTVYVRSDQLFMGYILDGVLALELTADGWMTVRDVGYQDEEGFIYIVGREKNIILFGGINIFPEEIESVLHTHPAVEEIVVVGIKDSYWGEKPVAIVKGSATKQQLKSYCLQRLSSFKIPKEWHFVDEIPYTSSGKVARIAAKSIIENQEKVHE</sequence>
<dbReference type="Gene3D" id="3.30.300.30">
    <property type="match status" value="1"/>
</dbReference>
<dbReference type="GO" id="GO:0006631">
    <property type="term" value="P:fatty acid metabolic process"/>
    <property type="evidence" value="ECO:0007669"/>
    <property type="project" value="TreeGrafter"/>
</dbReference>
<evidence type="ECO:0000256" key="3">
    <source>
        <dbReference type="SAM" id="Phobius"/>
    </source>
</evidence>
<dbReference type="InterPro" id="IPR025110">
    <property type="entry name" value="AMP-bd_C"/>
</dbReference>